<proteinExistence type="predicted"/>
<evidence type="ECO:0000313" key="1">
    <source>
        <dbReference type="EMBL" id="WIX98227.1"/>
    </source>
</evidence>
<dbReference type="AlphaFoldDB" id="A0A9Y2JGV2"/>
<name>A0A9Y2JGV2_9PSEU</name>
<evidence type="ECO:0000313" key="2">
    <source>
        <dbReference type="Proteomes" id="UP001239397"/>
    </source>
</evidence>
<organism evidence="1 2">
    <name type="scientific">Amycolatopsis mongoliensis</name>
    <dbReference type="NCBI Taxonomy" id="715475"/>
    <lineage>
        <taxon>Bacteria</taxon>
        <taxon>Bacillati</taxon>
        <taxon>Actinomycetota</taxon>
        <taxon>Actinomycetes</taxon>
        <taxon>Pseudonocardiales</taxon>
        <taxon>Pseudonocardiaceae</taxon>
        <taxon>Amycolatopsis</taxon>
    </lineage>
</organism>
<dbReference type="EMBL" id="CP127295">
    <property type="protein sequence ID" value="WIX98227.1"/>
    <property type="molecule type" value="Genomic_DNA"/>
</dbReference>
<sequence length="85" mass="9044">MTDRTFADAMIPHVTGDTGFTLDRLTAVDRADPVGLLTGRLDLAHTGLSGLRLGGEITVMGRLRDTTPASCPARLPSLTAQNHCR</sequence>
<dbReference type="KEGG" id="amog:QRX60_29640"/>
<dbReference type="Proteomes" id="UP001239397">
    <property type="component" value="Chromosome"/>
</dbReference>
<gene>
    <name evidence="1" type="ORF">QRX60_29640</name>
</gene>
<accession>A0A9Y2JGV2</accession>
<protein>
    <submittedName>
        <fullName evidence="1">Uncharacterized protein</fullName>
    </submittedName>
</protein>
<reference evidence="1 2" key="1">
    <citation type="submission" date="2023-06" db="EMBL/GenBank/DDBJ databases">
        <authorList>
            <person name="Oyuntsetseg B."/>
            <person name="Kim S.B."/>
        </authorList>
    </citation>
    <scope>NUCLEOTIDE SEQUENCE [LARGE SCALE GENOMIC DNA]</scope>
    <source>
        <strain evidence="1 2">4-36</strain>
    </source>
</reference>
<keyword evidence="2" id="KW-1185">Reference proteome</keyword>
<dbReference type="RefSeq" id="WP_285994712.1">
    <property type="nucleotide sequence ID" value="NZ_CP127295.1"/>
</dbReference>